<reference evidence="1 2" key="1">
    <citation type="submission" date="2021-05" db="EMBL/GenBank/DDBJ databases">
        <title>A Polyphasic approach of four new species of the genus Ohtaekwangia: Ohtaekwangia histidinii sp. nov., Ohtaekwangia cretensis sp. nov., Ohtaekwangia indiensis sp. nov., Ohtaekwangia reichenbachii sp. nov. from diverse environment.</title>
        <authorList>
            <person name="Octaviana S."/>
        </authorList>
    </citation>
    <scope>NUCLEOTIDE SEQUENCE [LARGE SCALE GENOMIC DNA]</scope>
    <source>
        <strain evidence="1 2">PWU4</strain>
    </source>
</reference>
<dbReference type="Gene3D" id="3.30.2170.10">
    <property type="entry name" value="archaeoglobus fulgidus dsm 4304 superfamily"/>
    <property type="match status" value="1"/>
</dbReference>
<keyword evidence="1" id="KW-0540">Nuclease</keyword>
<proteinExistence type="predicted"/>
<dbReference type="AlphaFoldDB" id="A0AAP2DK19"/>
<dbReference type="InterPro" id="IPR007581">
    <property type="entry name" value="Endonuclease-V"/>
</dbReference>
<dbReference type="GO" id="GO:0006281">
    <property type="term" value="P:DNA repair"/>
    <property type="evidence" value="ECO:0007669"/>
    <property type="project" value="InterPro"/>
</dbReference>
<organism evidence="1 2">
    <name type="scientific">Chryseosolibacter histidini</name>
    <dbReference type="NCBI Taxonomy" id="2782349"/>
    <lineage>
        <taxon>Bacteria</taxon>
        <taxon>Pseudomonadati</taxon>
        <taxon>Bacteroidota</taxon>
        <taxon>Cytophagia</taxon>
        <taxon>Cytophagales</taxon>
        <taxon>Chryseotaleaceae</taxon>
        <taxon>Chryseosolibacter</taxon>
    </lineage>
</organism>
<dbReference type="EMBL" id="JAHESF010000007">
    <property type="protein sequence ID" value="MBT1696949.1"/>
    <property type="molecule type" value="Genomic_DNA"/>
</dbReference>
<dbReference type="GO" id="GO:0004519">
    <property type="term" value="F:endonuclease activity"/>
    <property type="evidence" value="ECO:0007669"/>
    <property type="project" value="UniProtKB-KW"/>
</dbReference>
<accession>A0AAP2DK19</accession>
<evidence type="ECO:0000313" key="2">
    <source>
        <dbReference type="Proteomes" id="UP001319200"/>
    </source>
</evidence>
<protein>
    <submittedName>
        <fullName evidence="1">Endonuclease V</fullName>
    </submittedName>
</protein>
<keyword evidence="2" id="KW-1185">Reference proteome</keyword>
<keyword evidence="1" id="KW-0255">Endonuclease</keyword>
<dbReference type="Proteomes" id="UP001319200">
    <property type="component" value="Unassembled WGS sequence"/>
</dbReference>
<evidence type="ECO:0000313" key="1">
    <source>
        <dbReference type="EMBL" id="MBT1696949.1"/>
    </source>
</evidence>
<gene>
    <name evidence="1" type="ORF">KK083_08700</name>
</gene>
<keyword evidence="1" id="KW-0378">Hydrolase</keyword>
<sequence length="166" mass="18662">MILAFDTYYSDKKAKTVAIGFNAWTDAQPHEVFTETLDDVADYQPGEFYKRELPCILSLLSRIDLTEVEAIIIDGFVILDDHGKPGLGGHLYGRLDQKIPVIGVAKTNFALINEGKREVFRGESERPLFVTALGIDLDVASNYIRHMHGDYRIPTLLKHLDGLTKK</sequence>
<dbReference type="Pfam" id="PF04493">
    <property type="entry name" value="Endonuclease_5"/>
    <property type="match status" value="1"/>
</dbReference>
<comment type="caution">
    <text evidence="1">The sequence shown here is derived from an EMBL/GenBank/DDBJ whole genome shotgun (WGS) entry which is preliminary data.</text>
</comment>
<name>A0AAP2DK19_9BACT</name>
<dbReference type="RefSeq" id="WP_254162549.1">
    <property type="nucleotide sequence ID" value="NZ_JAHESF010000007.1"/>
</dbReference>